<dbReference type="Proteomes" id="UP000490980">
    <property type="component" value="Unassembled WGS sequence"/>
</dbReference>
<dbReference type="GO" id="GO:0016874">
    <property type="term" value="F:ligase activity"/>
    <property type="evidence" value="ECO:0007669"/>
    <property type="project" value="UniProtKB-KW"/>
</dbReference>
<protein>
    <submittedName>
        <fullName evidence="1">Ligase-associated DNA damage response endonuclease PdeM</fullName>
        <ecNumber evidence="1">3.1.-.-</ecNumber>
    </submittedName>
</protein>
<dbReference type="EMBL" id="JAARLZ010000005">
    <property type="protein sequence ID" value="NII06872.1"/>
    <property type="molecule type" value="Genomic_DNA"/>
</dbReference>
<dbReference type="InterPro" id="IPR024173">
    <property type="entry name" value="Pesterase_MJ0037-like"/>
</dbReference>
<name>A0A7X5UAQ5_9GAMM</name>
<keyword evidence="2" id="KW-1185">Reference proteome</keyword>
<comment type="caution">
    <text evidence="1">The sequence shown here is derived from an EMBL/GenBank/DDBJ whole genome shotgun (WGS) entry which is preliminary data.</text>
</comment>
<reference evidence="1 2" key="1">
    <citation type="submission" date="2020-03" db="EMBL/GenBank/DDBJ databases">
        <authorList>
            <person name="Lai Q."/>
        </authorList>
    </citation>
    <scope>NUCLEOTIDE SEQUENCE [LARGE SCALE GENOMIC DNA]</scope>
    <source>
        <strain evidence="1 2">CCUG 25036</strain>
    </source>
</reference>
<dbReference type="InterPro" id="IPR029052">
    <property type="entry name" value="Metallo-depent_PP-like"/>
</dbReference>
<proteinExistence type="predicted"/>
<dbReference type="GO" id="GO:0016787">
    <property type="term" value="F:hydrolase activity"/>
    <property type="evidence" value="ECO:0007669"/>
    <property type="project" value="UniProtKB-KW"/>
</dbReference>
<dbReference type="NCBIfam" id="TIGR04123">
    <property type="entry name" value="P_estr_lig_assc"/>
    <property type="match status" value="1"/>
</dbReference>
<dbReference type="PANTHER" id="PTHR39323:SF1">
    <property type="entry name" value="BLR1149 PROTEIN"/>
    <property type="match status" value="1"/>
</dbReference>
<dbReference type="PANTHER" id="PTHR39323">
    <property type="entry name" value="BLR1149 PROTEIN"/>
    <property type="match status" value="1"/>
</dbReference>
<dbReference type="RefSeq" id="WP_166948241.1">
    <property type="nucleotide sequence ID" value="NZ_JAARLZ010000005.1"/>
</dbReference>
<keyword evidence="1" id="KW-0255">Endonuclease</keyword>
<organism evidence="1 2">
    <name type="scientific">Luteibacter anthropi</name>
    <dbReference type="NCBI Taxonomy" id="564369"/>
    <lineage>
        <taxon>Bacteria</taxon>
        <taxon>Pseudomonadati</taxon>
        <taxon>Pseudomonadota</taxon>
        <taxon>Gammaproteobacteria</taxon>
        <taxon>Lysobacterales</taxon>
        <taxon>Rhodanobacteraceae</taxon>
        <taxon>Luteibacter</taxon>
    </lineage>
</organism>
<accession>A0A7X5UAQ5</accession>
<dbReference type="PIRSF" id="PIRSF000887">
    <property type="entry name" value="Pesterase_MJ0037"/>
    <property type="match status" value="1"/>
</dbReference>
<dbReference type="InterPro" id="IPR026336">
    <property type="entry name" value="PdeM-like"/>
</dbReference>
<dbReference type="SUPFAM" id="SSF56300">
    <property type="entry name" value="Metallo-dependent phosphatases"/>
    <property type="match status" value="1"/>
</dbReference>
<evidence type="ECO:0000313" key="1">
    <source>
        <dbReference type="EMBL" id="NII06872.1"/>
    </source>
</evidence>
<dbReference type="GO" id="GO:0004519">
    <property type="term" value="F:endonuclease activity"/>
    <property type="evidence" value="ECO:0007669"/>
    <property type="project" value="UniProtKB-KW"/>
</dbReference>
<dbReference type="AlphaFoldDB" id="A0A7X5UAQ5"/>
<dbReference type="Gene3D" id="3.60.21.10">
    <property type="match status" value="1"/>
</dbReference>
<gene>
    <name evidence="1" type="primary">pdeM</name>
    <name evidence="1" type="ORF">HBF25_10785</name>
</gene>
<evidence type="ECO:0000313" key="2">
    <source>
        <dbReference type="Proteomes" id="UP000490980"/>
    </source>
</evidence>
<keyword evidence="1" id="KW-0540">Nuclease</keyword>
<keyword evidence="1" id="KW-0378">Hydrolase</keyword>
<sequence length="218" mass="23988">MMTYELAIAGARLIAHAERALFRPDTGTLMVADVHLGKGGVFRRAGIAVPSGDTYTDIGRLDALIDEFTPRRLVILGDLAHGEATDGSEWVTAMRAWRHRHPDIDMLLVEGNHDRHFDARSLGIGVLREPVMEPPFVLTHHPETDPRGYVLSGHVHPGVIVRDGWRKHRLPAFVFDDTAGILPAFGTMTGLQEMDIRHAHTVIAVTPGGLIPIRGERA</sequence>
<dbReference type="EC" id="3.1.-.-" evidence="1"/>
<keyword evidence="1" id="KW-0436">Ligase</keyword>